<keyword evidence="2" id="KW-0813">Transport</keyword>
<evidence type="ECO:0000256" key="3">
    <source>
        <dbReference type="ARBA" id="ARBA00022729"/>
    </source>
</evidence>
<name>A0A7T3V5K0_9SPIR</name>
<evidence type="ECO:0000313" key="5">
    <source>
        <dbReference type="EMBL" id="QQA01648.1"/>
    </source>
</evidence>
<sequence>MCKKIFSIIAAVFSLMFFSCSKKNALPAPSVKGSENVRITATFYPVYIMLLNITDSVPGTQVSLLAPPNTGCLHDYQLTTKDMKAIAECDILVANGAGMEDFLDKAMEARKGQLIQAAEGYTLIEDNPHVWVSPDGAAYETRRIAQQLALLDKKNADSYLKNAQEYVQKITDLSKKMHASLDKYAGTKIITFHEAFPYFTKEFALTQAGTIEREPGTEPTAKELAEIISLIKQAASSGEKIALFAEPQYSSGAAAVIAQETGLKVYELDPAVTGELDKDAYLKAMETNLKVLETAFTGAAY</sequence>
<comment type="similarity">
    <text evidence="1">Belongs to the bacterial solute-binding protein 9 family.</text>
</comment>
<dbReference type="InterPro" id="IPR050492">
    <property type="entry name" value="Bact_metal-bind_prot9"/>
</dbReference>
<dbReference type="GO" id="GO:0046872">
    <property type="term" value="F:metal ion binding"/>
    <property type="evidence" value="ECO:0007669"/>
    <property type="project" value="InterPro"/>
</dbReference>
<dbReference type="InterPro" id="IPR006127">
    <property type="entry name" value="ZnuA-like"/>
</dbReference>
<evidence type="ECO:0000256" key="1">
    <source>
        <dbReference type="ARBA" id="ARBA00011028"/>
    </source>
</evidence>
<dbReference type="Pfam" id="PF01297">
    <property type="entry name" value="ZnuA"/>
    <property type="match status" value="1"/>
</dbReference>
<dbReference type="AlphaFoldDB" id="A0A7T3V5K0"/>
<dbReference type="SUPFAM" id="SSF53807">
    <property type="entry name" value="Helical backbone' metal receptor"/>
    <property type="match status" value="1"/>
</dbReference>
<dbReference type="Gene3D" id="3.40.50.1980">
    <property type="entry name" value="Nitrogenase molybdenum iron protein domain"/>
    <property type="match status" value="2"/>
</dbReference>
<proteinExistence type="inferred from homology"/>
<accession>A0A7T3V5K0</accession>
<keyword evidence="6" id="KW-1185">Reference proteome</keyword>
<feature type="signal peptide" evidence="4">
    <location>
        <begin position="1"/>
        <end position="25"/>
    </location>
</feature>
<dbReference type="KEGG" id="tper:IWA51_03290"/>
<evidence type="ECO:0000256" key="4">
    <source>
        <dbReference type="SAM" id="SignalP"/>
    </source>
</evidence>
<dbReference type="PANTHER" id="PTHR42953">
    <property type="entry name" value="HIGH-AFFINITY ZINC UPTAKE SYSTEM PROTEIN ZNUA-RELATED"/>
    <property type="match status" value="1"/>
</dbReference>
<keyword evidence="3 4" id="KW-0732">Signal</keyword>
<organism evidence="5 6">
    <name type="scientific">Treponema peruense</name>
    <dbReference type="NCBI Taxonomy" id="2787628"/>
    <lineage>
        <taxon>Bacteria</taxon>
        <taxon>Pseudomonadati</taxon>
        <taxon>Spirochaetota</taxon>
        <taxon>Spirochaetia</taxon>
        <taxon>Spirochaetales</taxon>
        <taxon>Treponemataceae</taxon>
        <taxon>Treponema</taxon>
    </lineage>
</organism>
<dbReference type="GO" id="GO:0030001">
    <property type="term" value="P:metal ion transport"/>
    <property type="evidence" value="ECO:0007669"/>
    <property type="project" value="InterPro"/>
</dbReference>
<evidence type="ECO:0000256" key="2">
    <source>
        <dbReference type="ARBA" id="ARBA00022448"/>
    </source>
</evidence>
<evidence type="ECO:0000313" key="6">
    <source>
        <dbReference type="Proteomes" id="UP000595224"/>
    </source>
</evidence>
<dbReference type="PANTHER" id="PTHR42953:SF3">
    <property type="entry name" value="HIGH-AFFINITY ZINC UPTAKE SYSTEM PROTEIN ZNUA"/>
    <property type="match status" value="1"/>
</dbReference>
<dbReference type="PROSITE" id="PS51257">
    <property type="entry name" value="PROKAR_LIPOPROTEIN"/>
    <property type="match status" value="1"/>
</dbReference>
<protein>
    <submittedName>
        <fullName evidence="5">Zinc ABC transporter substrate-binding protein</fullName>
    </submittedName>
</protein>
<dbReference type="Proteomes" id="UP000595224">
    <property type="component" value="Chromosome"/>
</dbReference>
<dbReference type="RefSeq" id="WP_198443187.1">
    <property type="nucleotide sequence ID" value="NZ_CBCSHE010000011.1"/>
</dbReference>
<reference evidence="5 6" key="1">
    <citation type="submission" date="2020-11" db="EMBL/GenBank/DDBJ databases">
        <title>Treponema Peruensis nv. sp., first commensal Treponema isolated from human feces.</title>
        <authorList>
            <person name="Belkhou C."/>
            <person name="Raes J."/>
        </authorList>
    </citation>
    <scope>NUCLEOTIDE SEQUENCE [LARGE SCALE GENOMIC DNA]</scope>
    <source>
        <strain evidence="5 6">RCC2812</strain>
    </source>
</reference>
<gene>
    <name evidence="5" type="ORF">IWA51_03290</name>
</gene>
<dbReference type="EMBL" id="CP064936">
    <property type="protein sequence ID" value="QQA01648.1"/>
    <property type="molecule type" value="Genomic_DNA"/>
</dbReference>
<feature type="chain" id="PRO_5032267383" evidence="4">
    <location>
        <begin position="26"/>
        <end position="301"/>
    </location>
</feature>